<evidence type="ECO:0000259" key="3">
    <source>
        <dbReference type="PROSITE" id="PS00624"/>
    </source>
</evidence>
<evidence type="ECO:0000313" key="4">
    <source>
        <dbReference type="Proteomes" id="UP000694920"/>
    </source>
</evidence>
<proteinExistence type="inferred from homology"/>
<gene>
    <name evidence="5" type="primary">LOC107268619</name>
</gene>
<evidence type="ECO:0000256" key="2">
    <source>
        <dbReference type="SAM" id="MobiDB-lite"/>
    </source>
</evidence>
<dbReference type="InterPro" id="IPR012132">
    <property type="entry name" value="GMC_OxRdtase"/>
</dbReference>
<dbReference type="GeneID" id="107268619"/>
<comment type="similarity">
    <text evidence="1">Belongs to the GMC oxidoreductase family.</text>
</comment>
<dbReference type="SUPFAM" id="SSF54373">
    <property type="entry name" value="FAD-linked reductases, C-terminal domain"/>
    <property type="match status" value="1"/>
</dbReference>
<dbReference type="Gene3D" id="3.50.50.60">
    <property type="entry name" value="FAD/NAD(P)-binding domain"/>
    <property type="match status" value="1"/>
</dbReference>
<dbReference type="SUPFAM" id="SSF51905">
    <property type="entry name" value="FAD/NAD(P)-binding domain"/>
    <property type="match status" value="1"/>
</dbReference>
<keyword evidence="4" id="KW-1185">Reference proteome</keyword>
<dbReference type="PANTHER" id="PTHR11552:SF154">
    <property type="entry name" value="FI04917P"/>
    <property type="match status" value="1"/>
</dbReference>
<reference evidence="5" key="1">
    <citation type="submission" date="2025-08" db="UniProtKB">
        <authorList>
            <consortium name="RefSeq"/>
        </authorList>
    </citation>
    <scope>IDENTIFICATION</scope>
</reference>
<dbReference type="Pfam" id="PF05199">
    <property type="entry name" value="GMC_oxred_C"/>
    <property type="match status" value="1"/>
</dbReference>
<dbReference type="PROSITE" id="PS00624">
    <property type="entry name" value="GMC_OXRED_2"/>
    <property type="match status" value="1"/>
</dbReference>
<dbReference type="GO" id="GO:0050660">
    <property type="term" value="F:flavin adenine dinucleotide binding"/>
    <property type="evidence" value="ECO:0007669"/>
    <property type="project" value="InterPro"/>
</dbReference>
<feature type="region of interest" description="Disordered" evidence="2">
    <location>
        <begin position="177"/>
        <end position="262"/>
    </location>
</feature>
<dbReference type="GO" id="GO:0016614">
    <property type="term" value="F:oxidoreductase activity, acting on CH-OH group of donors"/>
    <property type="evidence" value="ECO:0007669"/>
    <property type="project" value="InterPro"/>
</dbReference>
<feature type="compositionally biased region" description="Low complexity" evidence="2">
    <location>
        <begin position="223"/>
        <end position="233"/>
    </location>
</feature>
<feature type="region of interest" description="Disordered" evidence="2">
    <location>
        <begin position="1"/>
        <end position="34"/>
    </location>
</feature>
<feature type="compositionally biased region" description="Polar residues" evidence="2">
    <location>
        <begin position="177"/>
        <end position="187"/>
    </location>
</feature>
<evidence type="ECO:0000256" key="1">
    <source>
        <dbReference type="ARBA" id="ARBA00010790"/>
    </source>
</evidence>
<dbReference type="AlphaFoldDB" id="A0AAJ7FL16"/>
<sequence>MRQWDNETMRKRNLGSGGLATSRPSWTKPPEWLTPTSPSRVRTFVLLDSPKRHAKAQRLPKRSIAKVHGAQNSSCLVMSWVPPNLAELCSAHTTVSSCQPASYMFLAIVAKLLGKSRDGRMGHSKKLSSSLYSPLRNLDYGRKLSTNAQSNKAADVDATNPYAYYMSTFGLPASGQRANLQPVTSGSHFDHGRSSSSPVRRFRVGTQSQEPTDAGRGAPLVGEYSSYYTTESSLSQPVGIEERDGYEDRENDDYNYESRSANYETPEDPVIYREMASFLLGNSEDSMPLYPPLSYGEEPNDDLAEVKPDGRRVAASGRGQDQPDVIPVVERLEEISDSGFGTGFAIYDNWKKNIGQTSERLRKLDVEDVEDVQGAYSENNLLSLSTAAIELTQALFPKQQGFLPKEFDFVIVGAGSAGCVLANRLSEIKKWKILLLEAGIEEPEVADVPAFASMLQASNIDWKYRTQPEKHSCRSRRGKTCPWARGKVMGGSSTINYMIYIRGNRKDYDDWAQQGNDGWSYDHVLPYFLKSENNEDHDILKENPHYHSKGGYQNVERFPYDDKNADILIDAWKELGYREVDSNAEEQLGVMKLQSTSIHGSRQSTNGAFIRPIRYKRENLVIETQAHVSRILIDPKTKHATGVEYMSTRTGFVKVALARKEVILSAGALNSPKILMLSGVGPAKELKSHGIQVIYDSAVGHNLQDHVTMDGFVIALTNKTATAKNNEGKLKDLKYYEQTHMGPLSATGSLSCGVFAQTLYQHGFDKPDIQYAFDASNIKDFLTDPAEFGETAVEPLAYYDAINIRPILLSPKSRGYLKLNDTDPVWGQPLIYPKYFTAYPDLDAMVAGIQIAQRLFDTRSFKEHGFQLIDAPLPACQKFKFGTHEYWECVLMEYTGTIYHPVGTCKMGPKEDPQAVVDPKLRVYGVKALRVVDASIMPIIVRGNTNAPTIMIAEKASDMIKDHWLHE</sequence>
<evidence type="ECO:0000313" key="5">
    <source>
        <dbReference type="RefSeq" id="XP_015597062.1"/>
    </source>
</evidence>
<dbReference type="RefSeq" id="XP_015597062.1">
    <property type="nucleotide sequence ID" value="XM_015741576.2"/>
</dbReference>
<dbReference type="InterPro" id="IPR007867">
    <property type="entry name" value="GMC_OxRtase_C"/>
</dbReference>
<dbReference type="Proteomes" id="UP000694920">
    <property type="component" value="Unplaced"/>
</dbReference>
<organism evidence="4 5">
    <name type="scientific">Cephus cinctus</name>
    <name type="common">Wheat stem sawfly</name>
    <dbReference type="NCBI Taxonomy" id="211228"/>
    <lineage>
        <taxon>Eukaryota</taxon>
        <taxon>Metazoa</taxon>
        <taxon>Ecdysozoa</taxon>
        <taxon>Arthropoda</taxon>
        <taxon>Hexapoda</taxon>
        <taxon>Insecta</taxon>
        <taxon>Pterygota</taxon>
        <taxon>Neoptera</taxon>
        <taxon>Endopterygota</taxon>
        <taxon>Hymenoptera</taxon>
        <taxon>Cephoidea</taxon>
        <taxon>Cephidae</taxon>
        <taxon>Cephus</taxon>
    </lineage>
</organism>
<dbReference type="KEGG" id="ccin:107268619"/>
<accession>A0AAJ7FL16</accession>
<feature type="compositionally biased region" description="Basic and acidic residues" evidence="2">
    <location>
        <begin position="1"/>
        <end position="10"/>
    </location>
</feature>
<protein>
    <submittedName>
        <fullName evidence="5">Glucose dehydrogenase [FAD, quinone] isoform X1</fullName>
    </submittedName>
</protein>
<name>A0AAJ7FL16_CEPCN</name>
<dbReference type="Gene3D" id="3.30.560.10">
    <property type="entry name" value="Glucose Oxidase, domain 3"/>
    <property type="match status" value="1"/>
</dbReference>
<dbReference type="InterPro" id="IPR036188">
    <property type="entry name" value="FAD/NAD-bd_sf"/>
</dbReference>
<dbReference type="Pfam" id="PF00732">
    <property type="entry name" value="GMC_oxred_N"/>
    <property type="match status" value="1"/>
</dbReference>
<dbReference type="InterPro" id="IPR000172">
    <property type="entry name" value="GMC_OxRdtase_N"/>
</dbReference>
<dbReference type="PANTHER" id="PTHR11552">
    <property type="entry name" value="GLUCOSE-METHANOL-CHOLINE GMC OXIDOREDUCTASE"/>
    <property type="match status" value="1"/>
</dbReference>
<feature type="domain" description="Glucose-methanol-choline oxidoreductase N-terminal" evidence="3">
    <location>
        <begin position="667"/>
        <end position="681"/>
    </location>
</feature>